<dbReference type="SMART" id="SM01140">
    <property type="entry name" value="Drf_GBD"/>
    <property type="match status" value="1"/>
</dbReference>
<dbReference type="GO" id="GO:0031267">
    <property type="term" value="F:small GTPase binding"/>
    <property type="evidence" value="ECO:0007669"/>
    <property type="project" value="InterPro"/>
</dbReference>
<name>A0A0B7FHX8_THACB</name>
<evidence type="ECO:0000256" key="2">
    <source>
        <dbReference type="ARBA" id="ARBA00022801"/>
    </source>
</evidence>
<dbReference type="Proteomes" id="UP000059188">
    <property type="component" value="Unassembled WGS sequence"/>
</dbReference>
<feature type="region of interest" description="Disordered" evidence="4">
    <location>
        <begin position="434"/>
        <end position="506"/>
    </location>
</feature>
<dbReference type="PROSITE" id="PS50263">
    <property type="entry name" value="CN_HYDROLASE"/>
    <property type="match status" value="1"/>
</dbReference>
<accession>A0A0B7FHX8</accession>
<dbReference type="PANTHER" id="PTHR46044:SF14">
    <property type="entry name" value="ARYLACETONITRILASE"/>
    <property type="match status" value="1"/>
</dbReference>
<dbReference type="GO" id="GO:0016836">
    <property type="term" value="F:hydro-lyase activity"/>
    <property type="evidence" value="ECO:0007669"/>
    <property type="project" value="UniProtKB-ARBA"/>
</dbReference>
<dbReference type="SUPFAM" id="SSF48371">
    <property type="entry name" value="ARM repeat"/>
    <property type="match status" value="1"/>
</dbReference>
<evidence type="ECO:0000256" key="4">
    <source>
        <dbReference type="SAM" id="MobiDB-lite"/>
    </source>
</evidence>
<organism evidence="6 7">
    <name type="scientific">Thanatephorus cucumeris (strain AG1-IB / isolate 7/3/14)</name>
    <name type="common">Lettuce bottom rot fungus</name>
    <name type="synonym">Rhizoctonia solani</name>
    <dbReference type="NCBI Taxonomy" id="1108050"/>
    <lineage>
        <taxon>Eukaryota</taxon>
        <taxon>Fungi</taxon>
        <taxon>Dikarya</taxon>
        <taxon>Basidiomycota</taxon>
        <taxon>Agaricomycotina</taxon>
        <taxon>Agaricomycetes</taxon>
        <taxon>Cantharellales</taxon>
        <taxon>Ceratobasidiaceae</taxon>
        <taxon>Rhizoctonia</taxon>
        <taxon>Rhizoctonia solani AG-1</taxon>
    </lineage>
</organism>
<gene>
    <name evidence="6" type="ORF">RSOLAG1IB_01850</name>
</gene>
<dbReference type="GO" id="GO:0030036">
    <property type="term" value="P:actin cytoskeleton organization"/>
    <property type="evidence" value="ECO:0007669"/>
    <property type="project" value="InterPro"/>
</dbReference>
<evidence type="ECO:0000313" key="6">
    <source>
        <dbReference type="EMBL" id="CEL55838.1"/>
    </source>
</evidence>
<protein>
    <submittedName>
        <fullName evidence="6">Aliphatic nitrilase</fullName>
    </submittedName>
</protein>
<dbReference type="Pfam" id="PF06371">
    <property type="entry name" value="Drf_GBD"/>
    <property type="match status" value="1"/>
</dbReference>
<feature type="region of interest" description="Disordered" evidence="4">
    <location>
        <begin position="547"/>
        <end position="626"/>
    </location>
</feature>
<dbReference type="STRING" id="1108050.A0A0B7FHX8"/>
<dbReference type="Gene3D" id="3.60.110.10">
    <property type="entry name" value="Carbon-nitrogen hydrolase"/>
    <property type="match status" value="1"/>
</dbReference>
<feature type="compositionally biased region" description="Pro residues" evidence="4">
    <location>
        <begin position="1035"/>
        <end position="1046"/>
    </location>
</feature>
<dbReference type="InterPro" id="IPR000132">
    <property type="entry name" value="Nitrilase/CN_hydratase_CS"/>
</dbReference>
<dbReference type="CDD" id="cd07564">
    <property type="entry name" value="nitrilases_CHs"/>
    <property type="match status" value="1"/>
</dbReference>
<dbReference type="EMBL" id="LN679101">
    <property type="protein sequence ID" value="CEL55838.1"/>
    <property type="molecule type" value="Genomic_DNA"/>
</dbReference>
<comment type="similarity">
    <text evidence="1">Belongs to the carbon-nitrogen hydrolase superfamily. Nitrilase family.</text>
</comment>
<dbReference type="Gene3D" id="1.25.10.10">
    <property type="entry name" value="Leucine-rich Repeat Variant"/>
    <property type="match status" value="1"/>
</dbReference>
<dbReference type="GO" id="GO:0003779">
    <property type="term" value="F:actin binding"/>
    <property type="evidence" value="ECO:0007669"/>
    <property type="project" value="InterPro"/>
</dbReference>
<dbReference type="OrthoDB" id="2155261at2759"/>
<feature type="region of interest" description="Disordered" evidence="4">
    <location>
        <begin position="800"/>
        <end position="820"/>
    </location>
</feature>
<evidence type="ECO:0000313" key="7">
    <source>
        <dbReference type="Proteomes" id="UP000059188"/>
    </source>
</evidence>
<feature type="compositionally biased region" description="Polar residues" evidence="4">
    <location>
        <begin position="578"/>
        <end position="587"/>
    </location>
</feature>
<dbReference type="PROSITE" id="PS00920">
    <property type="entry name" value="NITRIL_CHT_1"/>
    <property type="match status" value="1"/>
</dbReference>
<dbReference type="InterPro" id="IPR011989">
    <property type="entry name" value="ARM-like"/>
</dbReference>
<feature type="domain" description="CN hydrolase" evidence="5">
    <location>
        <begin position="15"/>
        <end position="290"/>
    </location>
</feature>
<feature type="active site" description="Proton acceptor" evidence="3">
    <location>
        <position position="55"/>
    </location>
</feature>
<dbReference type="Pfam" id="PF00795">
    <property type="entry name" value="CN_hydrolase"/>
    <property type="match status" value="1"/>
</dbReference>
<dbReference type="InterPro" id="IPR016024">
    <property type="entry name" value="ARM-type_fold"/>
</dbReference>
<proteinExistence type="inferred from homology"/>
<dbReference type="AlphaFoldDB" id="A0A0B7FHX8"/>
<sequence length="1046" mass="114767">MPVNLTPSNADTRTFKVAAVQAEPAWLDLEGSVNKTIKIINEAAANGAKIVGFPEVFIPGYPWTPWAQNFAVAAPVLKAYQANSLPLHSPEMQRIQDAVKAAGVEVVLGFSERDAGSLYIAQVTITSDGRIANHRRKIKPTHYEKTIYGDGSAQSVFNVVQTKYGRLGSLNCWEHIQPLLKAHFYSQHPQIFVGGWWPAFAPHEGGSPYIVSGEASSRMTQMVAMEGSAFGIVGCQVVSKEGAEKMKLSGFPWFKFPGGGFSTIYGPDGSQLVEPVDPGVEAILYADISLDKIDEVKLVADNQGNYSRHDLFHLVVHNKGGQNWHASTYENDKEQAAVNSIYGEIDNLASLGLKAVDGVLGAASSPSRSRVVGCKRAQPESLNLTNRSSAAVTWTYLFLLDAFDLNYYSTYFTPVSRPTTDMFKKVLPSRRAATSDESPFEIVTPAPSTDRRDGKENAQPQGQRTAPEGSKSWYGSGRASVDLKPRDRKKSSAKAAAQLEPQMTGGTTNVAFERMLDDLQIPSTVRVKLTTLETPVKAAMLRSSHVLGTVPPAPATPPSLRRTRSNESLVSPKPLFGANTTAASNEELSAPRPAFLEDEIPRRSLDSSDPTSSPSRHTRAGSLDLPRSNSLADLAISKKDKDTKDLDKLKSKNIKQKGIERDIISPQKFGQILANTKSVELELETVKKLRIMLRNEAASWSEDFLKTGGYSALMSRLHELLDMEWREESRDDPLLHEILRCFKALSTSSIGCFALRSSAPTPFVQLVSLLYSDKKPGDICSRQLIVELLLIIFEIYPSPPQTRGRSNSSALSTGAPSPPPQYTLPAPHTTLYSLIRALLLTPAPLPSECPSAPISPHAFIESLRTPRVYKTYLQELSDACRDYFWVFCHPGNTIWALSRVDEAKVERPRAPGGMTGGVEYEAMTYLTTHLRLVNAISRIAAEQQLPPSDEMSAHKFHSDLFASGFERILATARKASTTYYPTLHLEISRYVQLTQEAQFELPWTLARMVGNPPSAMMKPAEVRSGSNSRSGTPAGPRPPLPMPNFK</sequence>
<feature type="region of interest" description="Disordered" evidence="4">
    <location>
        <begin position="1014"/>
        <end position="1046"/>
    </location>
</feature>
<keyword evidence="7" id="KW-1185">Reference proteome</keyword>
<dbReference type="PANTHER" id="PTHR46044">
    <property type="entry name" value="NITRILASE"/>
    <property type="match status" value="1"/>
</dbReference>
<dbReference type="InterPro" id="IPR003010">
    <property type="entry name" value="C-N_Hydrolase"/>
</dbReference>
<dbReference type="SUPFAM" id="SSF56317">
    <property type="entry name" value="Carbon-nitrogen hydrolase"/>
    <property type="match status" value="1"/>
</dbReference>
<dbReference type="InterPro" id="IPR036526">
    <property type="entry name" value="C-N_Hydrolase_sf"/>
</dbReference>
<evidence type="ECO:0000259" key="5">
    <source>
        <dbReference type="PROSITE" id="PS50263"/>
    </source>
</evidence>
<evidence type="ECO:0000256" key="1">
    <source>
        <dbReference type="ARBA" id="ARBA00008129"/>
    </source>
</evidence>
<keyword evidence="2" id="KW-0378">Hydrolase</keyword>
<dbReference type="GO" id="GO:0000257">
    <property type="term" value="F:nitrilase activity"/>
    <property type="evidence" value="ECO:0007669"/>
    <property type="project" value="UniProtKB-ARBA"/>
</dbReference>
<evidence type="ECO:0000256" key="3">
    <source>
        <dbReference type="PROSITE-ProRule" id="PRU10139"/>
    </source>
</evidence>
<dbReference type="InterPro" id="IPR044149">
    <property type="entry name" value="Nitrilases_CHs"/>
</dbReference>
<feature type="compositionally biased region" description="Polar residues" evidence="4">
    <location>
        <begin position="801"/>
        <end position="815"/>
    </location>
</feature>
<reference evidence="6 7" key="1">
    <citation type="submission" date="2014-11" db="EMBL/GenBank/DDBJ databases">
        <authorList>
            <person name="Wibberg Daniel"/>
        </authorList>
    </citation>
    <scope>NUCLEOTIDE SEQUENCE [LARGE SCALE GENOMIC DNA]</scope>
    <source>
        <strain evidence="6">Rhizoctonia solani AG1-IB 7/3/14</strain>
    </source>
</reference>
<dbReference type="InterPro" id="IPR010473">
    <property type="entry name" value="GTPase-bd"/>
</dbReference>